<dbReference type="RefSeq" id="WP_161590983.1">
    <property type="nucleotide sequence ID" value="NZ_RPBY01000004.1"/>
</dbReference>
<dbReference type="InterPro" id="IPR010351">
    <property type="entry name" value="DUF943"/>
</dbReference>
<organism evidence="1 2">
    <name type="scientific">Cronobacter dublinensis</name>
    <dbReference type="NCBI Taxonomy" id="413497"/>
    <lineage>
        <taxon>Bacteria</taxon>
        <taxon>Pseudomonadati</taxon>
        <taxon>Pseudomonadota</taxon>
        <taxon>Gammaproteobacteria</taxon>
        <taxon>Enterobacterales</taxon>
        <taxon>Enterobacteriaceae</taxon>
        <taxon>Cronobacter</taxon>
    </lineage>
</organism>
<dbReference type="Pfam" id="PF06092">
    <property type="entry name" value="DUF943"/>
    <property type="match status" value="1"/>
</dbReference>
<name>A0A9Q4T153_9ENTR</name>
<gene>
    <name evidence="1" type="ORF">EHJ13_12270</name>
</gene>
<sequence>MKLKATLVLIFIVILAIVLYSVQGNEKVDVVDVHRDDFAPVIVVKNFPSSPEEKITWWVKQSPVLLARYSLKNKSVAIFRNFYIYDFGKGYQPLGKEDRLCFAEIKAPGNCLDKHILMIVRERKDGHTQFDINNETWQTDSHGNIVKYR</sequence>
<evidence type="ECO:0000313" key="1">
    <source>
        <dbReference type="EMBL" id="NCH88205.1"/>
    </source>
</evidence>
<dbReference type="EMBL" id="RPBY01000004">
    <property type="protein sequence ID" value="NCH88205.1"/>
    <property type="molecule type" value="Genomic_DNA"/>
</dbReference>
<protein>
    <submittedName>
        <fullName evidence="1">DUF943 family protein</fullName>
    </submittedName>
</protein>
<comment type="caution">
    <text evidence="1">The sequence shown here is derived from an EMBL/GenBank/DDBJ whole genome shotgun (WGS) entry which is preliminary data.</text>
</comment>
<proteinExistence type="predicted"/>
<accession>A0A9Q4T153</accession>
<reference evidence="1" key="1">
    <citation type="submission" date="2018-11" db="EMBL/GenBank/DDBJ databases">
        <title>Genomics analysis of Putative Virulence Factors on Adhesion and Cytotoxicity for Cronobacter spp.</title>
        <authorList>
            <person name="Cui J."/>
        </authorList>
    </citation>
    <scope>NUCLEOTIDE SEQUENCE</scope>
    <source>
        <strain evidence="1">SD69</strain>
    </source>
</reference>
<dbReference type="AlphaFoldDB" id="A0A9Q4T153"/>
<evidence type="ECO:0000313" key="2">
    <source>
        <dbReference type="Proteomes" id="UP000778262"/>
    </source>
</evidence>
<dbReference type="Proteomes" id="UP000778262">
    <property type="component" value="Unassembled WGS sequence"/>
</dbReference>